<dbReference type="Proteomes" id="UP000243200">
    <property type="component" value="Chromosome 9"/>
</dbReference>
<organism evidence="1 2">
    <name type="scientific">Plasmodium ovale</name>
    <name type="common">malaria parasite P. ovale</name>
    <dbReference type="NCBI Taxonomy" id="36330"/>
    <lineage>
        <taxon>Eukaryota</taxon>
        <taxon>Sar</taxon>
        <taxon>Alveolata</taxon>
        <taxon>Apicomplexa</taxon>
        <taxon>Aconoidasida</taxon>
        <taxon>Haemosporida</taxon>
        <taxon>Plasmodiidae</taxon>
        <taxon>Plasmodium</taxon>
        <taxon>Plasmodium (Plasmodium)</taxon>
    </lineage>
</organism>
<gene>
    <name evidence="1" type="primary">PowCR01_090042900</name>
    <name evidence="1" type="ORF">POWCR01_090042900</name>
</gene>
<dbReference type="VEuPathDB" id="PlasmoDB:POWCR01_090042900"/>
<evidence type="ECO:0000313" key="1">
    <source>
        <dbReference type="EMBL" id="SBT77292.1"/>
    </source>
</evidence>
<dbReference type="OrthoDB" id="371956at2759"/>
<dbReference type="EMBL" id="LT594513">
    <property type="protein sequence ID" value="SBT77292.1"/>
    <property type="molecule type" value="Genomic_DNA"/>
</dbReference>
<reference evidence="1 2" key="1">
    <citation type="submission" date="2016-06" db="EMBL/GenBank/DDBJ databases">
        <authorList>
            <consortium name="Pathogen Informatics"/>
        </authorList>
    </citation>
    <scope>NUCLEOTIDE SEQUENCE [LARGE SCALE GENOMIC DNA]</scope>
    <source>
        <strain evidence="1">PowCR01</strain>
    </source>
</reference>
<dbReference type="AlphaFoldDB" id="A0A1C3KT16"/>
<protein>
    <submittedName>
        <fullName evidence="1">Uncharacterized protein</fullName>
    </submittedName>
</protein>
<sequence>MGEYTRKIPFYNDYEKKKDLLKFTCLRENDKDDTNKNSKKKNQNNDVQFIIKKRENMRDILTHRPDLNSRTQRDVLSERKTKLKEDISDGFNAYEKKYPFLIDTIVVKPEETKCIRDALNNTYEPDNTSKFRISKDIKTKAMLLERRKEMFANELNDSEMMNFHQGLFLDPEKNYTDVVKNKNKLLTLKNYGFWHPQSSFVFSYPDIRARGLGGYATEMMKSSILENKNENIKKWVDTENVYGNLPTLINFNDNTKRKKKRKKKKTRAMCDE</sequence>
<proteinExistence type="predicted"/>
<name>A0A1C3KT16_PLAOA</name>
<dbReference type="VEuPathDB" id="PlasmoDB:PocGH01_09047700"/>
<accession>A0A1C3KT16</accession>
<evidence type="ECO:0000313" key="2">
    <source>
        <dbReference type="Proteomes" id="UP000243200"/>
    </source>
</evidence>